<feature type="transmembrane region" description="Helical" evidence="7">
    <location>
        <begin position="104"/>
        <end position="124"/>
    </location>
</feature>
<feature type="transmembrane region" description="Helical" evidence="7">
    <location>
        <begin position="323"/>
        <end position="343"/>
    </location>
</feature>
<comment type="similarity">
    <text evidence="2">Belongs to the oligopeptide OPT transporter family.</text>
</comment>
<sequence length="697" mass="74771">MAELQEKPALVEHPEVNTKVDHTVPQDFVYEDGVEETQVTFRAVFIGCILGAVVAASNMFLGLKTGFTFGAALFGAIGGFAILKPLSHTGLPLFKGYFGPKENCTVQTAATAAGGLGIIFVSAIPALYKLDVMSATPGDDAGRLILLTLISAYYGLFFAIPLRKYFVIKQKLVFPSPTASAYTIRSLHSLKGGAEGMQKAYVMLGSFAFAIVWVVVQYFAPGIFKDWHIFYWLYSWGYKSAIQAENWGWVLEWTPAFIGAGMLSGLNVSASMWLGSFLAWGVIGPILVESGRAVGRQSEDHPDSYSYMAASPKDPINAPSPRYWLLWPGIVLMVVTSFAELGWNWKMIAKGLKGAAIEVYYTVTRKDQSMITQIDDEDPTLPHENVPTWAWTGGVLLSAIFTIVVLSASFDIGVGEGILSIILAFFFSFIGLQAAGQTDINPVSAVAKTSQLVFGGVTKGQGLTTIDTLPGAQRMNIIGGSVAAAAAAQSVDMVGDLKTGYLLRATPKGQFIAQGLGAFVSIFLSVGLFILYAKAYHCIVSTPEWDEANPDANCPFSLPSVFSWKAVAEALTKKENQIPFSSAMMCVGSAIFAIAMVILRHIVPARVAGWVPNSNAIGIAFILNTTVYSNAMLMGAVIFKVWERKWPSGFEVFGVAVASGFIAGEGIGGLVQAILQISNVDQATAATAAWCPWGELC</sequence>
<evidence type="ECO:0000256" key="4">
    <source>
        <dbReference type="ARBA" id="ARBA00022692"/>
    </source>
</evidence>
<comment type="caution">
    <text evidence="8">The sequence shown here is derived from an EMBL/GenBank/DDBJ whole genome shotgun (WGS) entry which is preliminary data.</text>
</comment>
<keyword evidence="5 7" id="KW-1133">Transmembrane helix</keyword>
<dbReference type="EMBL" id="QEAQ01000062">
    <property type="protein sequence ID" value="TPX56927.1"/>
    <property type="molecule type" value="Genomic_DNA"/>
</dbReference>
<dbReference type="AlphaFoldDB" id="A0A507E0F7"/>
<dbReference type="GO" id="GO:0035673">
    <property type="term" value="F:oligopeptide transmembrane transporter activity"/>
    <property type="evidence" value="ECO:0007669"/>
    <property type="project" value="InterPro"/>
</dbReference>
<organism evidence="8 9">
    <name type="scientific">Powellomyces hirtus</name>
    <dbReference type="NCBI Taxonomy" id="109895"/>
    <lineage>
        <taxon>Eukaryota</taxon>
        <taxon>Fungi</taxon>
        <taxon>Fungi incertae sedis</taxon>
        <taxon>Chytridiomycota</taxon>
        <taxon>Chytridiomycota incertae sedis</taxon>
        <taxon>Chytridiomycetes</taxon>
        <taxon>Spizellomycetales</taxon>
        <taxon>Powellomycetaceae</taxon>
        <taxon>Powellomyces</taxon>
    </lineage>
</organism>
<feature type="transmembrane region" description="Helical" evidence="7">
    <location>
        <begin position="615"/>
        <end position="639"/>
    </location>
</feature>
<evidence type="ECO:0000256" key="1">
    <source>
        <dbReference type="ARBA" id="ARBA00004141"/>
    </source>
</evidence>
<comment type="subcellular location">
    <subcellularLocation>
        <location evidence="1">Membrane</location>
        <topology evidence="1">Multi-pass membrane protein</topology>
    </subcellularLocation>
</comment>
<evidence type="ECO:0000313" key="9">
    <source>
        <dbReference type="Proteomes" id="UP000318582"/>
    </source>
</evidence>
<dbReference type="NCBIfam" id="TIGR00728">
    <property type="entry name" value="OPT_sfam"/>
    <property type="match status" value="1"/>
</dbReference>
<evidence type="ECO:0000256" key="7">
    <source>
        <dbReference type="SAM" id="Phobius"/>
    </source>
</evidence>
<reference evidence="8 9" key="1">
    <citation type="journal article" date="2019" name="Sci. Rep.">
        <title>Comparative genomics of chytrid fungi reveal insights into the obligate biotrophic and pathogenic lifestyle of Synchytrium endobioticum.</title>
        <authorList>
            <person name="van de Vossenberg B.T.L.H."/>
            <person name="Warris S."/>
            <person name="Nguyen H.D.T."/>
            <person name="van Gent-Pelzer M.P.E."/>
            <person name="Joly D.L."/>
            <person name="van de Geest H.C."/>
            <person name="Bonants P.J.M."/>
            <person name="Smith D.S."/>
            <person name="Levesque C.A."/>
            <person name="van der Lee T.A.J."/>
        </authorList>
    </citation>
    <scope>NUCLEOTIDE SEQUENCE [LARGE SCALE GENOMIC DNA]</scope>
    <source>
        <strain evidence="8 9">CBS 809.83</strain>
    </source>
</reference>
<feature type="transmembrane region" description="Helical" evidence="7">
    <location>
        <begin position="417"/>
        <end position="436"/>
    </location>
</feature>
<feature type="transmembrane region" description="Helical" evidence="7">
    <location>
        <begin position="66"/>
        <end position="83"/>
    </location>
</feature>
<feature type="transmembrane region" description="Helical" evidence="7">
    <location>
        <begin position="511"/>
        <end position="533"/>
    </location>
</feature>
<evidence type="ECO:0000256" key="3">
    <source>
        <dbReference type="ARBA" id="ARBA00022448"/>
    </source>
</evidence>
<evidence type="ECO:0000256" key="2">
    <source>
        <dbReference type="ARBA" id="ARBA00008807"/>
    </source>
</evidence>
<proteinExistence type="inferred from homology"/>
<keyword evidence="9" id="KW-1185">Reference proteome</keyword>
<dbReference type="InterPro" id="IPR004813">
    <property type="entry name" value="OPT"/>
</dbReference>
<keyword evidence="4 7" id="KW-0812">Transmembrane</keyword>
<evidence type="ECO:0000256" key="6">
    <source>
        <dbReference type="ARBA" id="ARBA00023136"/>
    </source>
</evidence>
<evidence type="ECO:0000256" key="5">
    <source>
        <dbReference type="ARBA" id="ARBA00022989"/>
    </source>
</evidence>
<feature type="transmembrane region" description="Helical" evidence="7">
    <location>
        <begin position="39"/>
        <end position="60"/>
    </location>
</feature>
<feature type="transmembrane region" description="Helical" evidence="7">
    <location>
        <begin position="270"/>
        <end position="288"/>
    </location>
</feature>
<name>A0A507E0F7_9FUNG</name>
<feature type="transmembrane region" description="Helical" evidence="7">
    <location>
        <begin position="389"/>
        <end position="410"/>
    </location>
</feature>
<feature type="transmembrane region" description="Helical" evidence="7">
    <location>
        <begin position="200"/>
        <end position="220"/>
    </location>
</feature>
<evidence type="ECO:0000313" key="8">
    <source>
        <dbReference type="EMBL" id="TPX56927.1"/>
    </source>
</evidence>
<dbReference type="PANTHER" id="PTHR31645">
    <property type="entry name" value="OLIGOPEPTIDE TRANSPORTER YGL114W-RELATED"/>
    <property type="match status" value="1"/>
</dbReference>
<dbReference type="Proteomes" id="UP000318582">
    <property type="component" value="Unassembled WGS sequence"/>
</dbReference>
<gene>
    <name evidence="8" type="ORF">PhCBS80983_g04194</name>
</gene>
<dbReference type="STRING" id="109895.A0A507E0F7"/>
<protein>
    <recommendedName>
        <fullName evidence="10">Oligopeptide transporter</fullName>
    </recommendedName>
</protein>
<keyword evidence="6 7" id="KW-0472">Membrane</keyword>
<keyword evidence="3" id="KW-0813">Transport</keyword>
<accession>A0A507E0F7</accession>
<dbReference type="InterPro" id="IPR045035">
    <property type="entry name" value="YSL-like"/>
</dbReference>
<feature type="transmembrane region" description="Helical" evidence="7">
    <location>
        <begin position="144"/>
        <end position="162"/>
    </location>
</feature>
<dbReference type="GO" id="GO:0000329">
    <property type="term" value="C:fungal-type vacuole membrane"/>
    <property type="evidence" value="ECO:0007669"/>
    <property type="project" value="TreeGrafter"/>
</dbReference>
<dbReference type="Pfam" id="PF03169">
    <property type="entry name" value="OPT"/>
    <property type="match status" value="1"/>
</dbReference>
<evidence type="ECO:0008006" key="10">
    <source>
        <dbReference type="Google" id="ProtNLM"/>
    </source>
</evidence>
<dbReference type="PANTHER" id="PTHR31645:SF3">
    <property type="entry name" value="OLIGOPEPTIDE TRANSPORTER"/>
    <property type="match status" value="1"/>
</dbReference>
<feature type="transmembrane region" description="Helical" evidence="7">
    <location>
        <begin position="583"/>
        <end position="603"/>
    </location>
</feature>